<keyword evidence="7" id="KW-1185">Reference proteome</keyword>
<name>A0A915NV90_9BILA</name>
<evidence type="ECO:0000256" key="2">
    <source>
        <dbReference type="ARBA" id="ARBA00004240"/>
    </source>
</evidence>
<feature type="domain" description="Macro" evidence="5">
    <location>
        <begin position="208"/>
        <end position="273"/>
    </location>
</feature>
<dbReference type="Proteomes" id="UP000887560">
    <property type="component" value="Unplaced"/>
</dbReference>
<dbReference type="SUPFAM" id="SSF52949">
    <property type="entry name" value="Macro domain-like"/>
    <property type="match status" value="1"/>
</dbReference>
<dbReference type="WBParaSite" id="scf7180000421971.g8005">
    <property type="protein sequence ID" value="scf7180000421971.g8005"/>
    <property type="gene ID" value="scf7180000421971.g8005"/>
</dbReference>
<evidence type="ECO:0000259" key="5">
    <source>
        <dbReference type="Pfam" id="PF01661"/>
    </source>
</evidence>
<dbReference type="InterPro" id="IPR043472">
    <property type="entry name" value="Macro_dom-like"/>
</dbReference>
<dbReference type="Gene3D" id="3.40.630.10">
    <property type="entry name" value="Zn peptidases"/>
    <property type="match status" value="1"/>
</dbReference>
<dbReference type="PANTHER" id="PTHR12147">
    <property type="entry name" value="METALLOPEPTIDASE M28 FAMILY MEMBER"/>
    <property type="match status" value="1"/>
</dbReference>
<evidence type="ECO:0000313" key="7">
    <source>
        <dbReference type="Proteomes" id="UP000887560"/>
    </source>
</evidence>
<comment type="subcellular location">
    <subcellularLocation>
        <location evidence="2">Endoplasmic reticulum</location>
    </subcellularLocation>
</comment>
<dbReference type="InterPro" id="IPR007484">
    <property type="entry name" value="Peptidase_M28"/>
</dbReference>
<evidence type="ECO:0000256" key="3">
    <source>
        <dbReference type="ARBA" id="ARBA00022824"/>
    </source>
</evidence>
<keyword evidence="4" id="KW-1133">Transmembrane helix</keyword>
<feature type="transmembrane region" description="Helical" evidence="4">
    <location>
        <begin position="79"/>
        <end position="98"/>
    </location>
</feature>
<organism evidence="7 8">
    <name type="scientific">Meloidogyne floridensis</name>
    <dbReference type="NCBI Taxonomy" id="298350"/>
    <lineage>
        <taxon>Eukaryota</taxon>
        <taxon>Metazoa</taxon>
        <taxon>Ecdysozoa</taxon>
        <taxon>Nematoda</taxon>
        <taxon>Chromadorea</taxon>
        <taxon>Rhabditida</taxon>
        <taxon>Tylenchina</taxon>
        <taxon>Tylenchomorpha</taxon>
        <taxon>Tylenchoidea</taxon>
        <taxon>Meloidogynidae</taxon>
        <taxon>Meloidogyninae</taxon>
        <taxon>Meloidogyne</taxon>
    </lineage>
</organism>
<protein>
    <submittedName>
        <fullName evidence="8">Peptidase M28 domain-containing protein</fullName>
    </submittedName>
</protein>
<proteinExistence type="predicted"/>
<keyword evidence="4" id="KW-0472">Membrane</keyword>
<feature type="domain" description="Peptidase M28" evidence="6">
    <location>
        <begin position="303"/>
        <end position="393"/>
    </location>
</feature>
<dbReference type="InterPro" id="IPR002589">
    <property type="entry name" value="Macro_dom"/>
</dbReference>
<keyword evidence="4" id="KW-0812">Transmembrane</keyword>
<comment type="cofactor">
    <cofactor evidence="1">
        <name>Zn(2+)</name>
        <dbReference type="ChEBI" id="CHEBI:29105"/>
    </cofactor>
</comment>
<reference evidence="8" key="1">
    <citation type="submission" date="2022-11" db="UniProtKB">
        <authorList>
            <consortium name="WormBaseParasite"/>
        </authorList>
    </citation>
    <scope>IDENTIFICATION</scope>
</reference>
<accession>A0A915NV90</accession>
<evidence type="ECO:0000256" key="4">
    <source>
        <dbReference type="SAM" id="Phobius"/>
    </source>
</evidence>
<evidence type="ECO:0000313" key="8">
    <source>
        <dbReference type="WBParaSite" id="scf7180000421971.g8005"/>
    </source>
</evidence>
<sequence>MGYEYKLQRHKLRICSIPGSTLQFKTSKPANQNIREQVFKKYSTTSAAIFNTAVDCATYMKVLINQGSNKIPKEMITQLVLNLFRSILFIFIINVILISTNRNPCHPVEKSFSELDGASQVCQCSLTNDVSQNLSNKIWIGCTNQKMPTIFRALFSLNDTQIDHLHVWNALINILPKDMFSKIKLDKITIEDSSVGIIRKEAFSNVENTLKGGRVDGAIHAAAGPELLEECKQLNECKTAIIHTVGPIINLGVSDSDKQLLSNCYKNSIKCAVACFLCAYIALYCSNYNLDFLKYVIMFRKDPQIFQFNCHFDTLPDTPGATDNAVSYAIMMEILVAHLNEPLEHDILFLFNGAEENFLQASRGFIVNFHWRHSLRAFINLEGCGSGGRELPFQLEIIPSDTDFRIFRDYGKISGFDIAYIRNGWVYHTEFDRPELIDIGAIQRSGDNILALSRALIRSPYLKQPANFNEGTKWVFLDVVGLFTIFMK</sequence>
<dbReference type="AlphaFoldDB" id="A0A915NV90"/>
<dbReference type="PANTHER" id="PTHR12147:SF22">
    <property type="entry name" value="ENDOPLASMIC RETICULUM METALLOPEPTIDASE 1"/>
    <property type="match status" value="1"/>
</dbReference>
<dbReference type="GO" id="GO:0008235">
    <property type="term" value="F:metalloexopeptidase activity"/>
    <property type="evidence" value="ECO:0007669"/>
    <property type="project" value="InterPro"/>
</dbReference>
<dbReference type="Gene3D" id="3.40.220.10">
    <property type="entry name" value="Leucine Aminopeptidase, subunit E, domain 1"/>
    <property type="match status" value="1"/>
</dbReference>
<dbReference type="InterPro" id="IPR045175">
    <property type="entry name" value="M28_fam"/>
</dbReference>
<dbReference type="SUPFAM" id="SSF53187">
    <property type="entry name" value="Zn-dependent exopeptidases"/>
    <property type="match status" value="1"/>
</dbReference>
<evidence type="ECO:0000256" key="1">
    <source>
        <dbReference type="ARBA" id="ARBA00001947"/>
    </source>
</evidence>
<evidence type="ECO:0000259" key="6">
    <source>
        <dbReference type="Pfam" id="PF04389"/>
    </source>
</evidence>
<dbReference type="GO" id="GO:0006508">
    <property type="term" value="P:proteolysis"/>
    <property type="evidence" value="ECO:0007669"/>
    <property type="project" value="InterPro"/>
</dbReference>
<dbReference type="GO" id="GO:0005783">
    <property type="term" value="C:endoplasmic reticulum"/>
    <property type="evidence" value="ECO:0007669"/>
    <property type="project" value="UniProtKB-SubCell"/>
</dbReference>
<dbReference type="Pfam" id="PF04389">
    <property type="entry name" value="Peptidase_M28"/>
    <property type="match status" value="1"/>
</dbReference>
<keyword evidence="3" id="KW-0256">Endoplasmic reticulum</keyword>
<dbReference type="Pfam" id="PF01661">
    <property type="entry name" value="Macro"/>
    <property type="match status" value="1"/>
</dbReference>